<evidence type="ECO:0000313" key="4">
    <source>
        <dbReference type="EMBL" id="KAJ8608565.1"/>
    </source>
</evidence>
<dbReference type="CDD" id="cd00821">
    <property type="entry name" value="PH"/>
    <property type="match status" value="1"/>
</dbReference>
<organism evidence="4 5">
    <name type="scientific">Chrysophaeum taylorii</name>
    <dbReference type="NCBI Taxonomy" id="2483200"/>
    <lineage>
        <taxon>Eukaryota</taxon>
        <taxon>Sar</taxon>
        <taxon>Stramenopiles</taxon>
        <taxon>Ochrophyta</taxon>
        <taxon>Pelagophyceae</taxon>
        <taxon>Pelagomonadales</taxon>
        <taxon>Pelagomonadaceae</taxon>
        <taxon>Chrysophaeum</taxon>
    </lineage>
</organism>
<keyword evidence="1" id="KW-0175">Coiled coil</keyword>
<dbReference type="EMBL" id="JAQMWT010000166">
    <property type="protein sequence ID" value="KAJ8608565.1"/>
    <property type="molecule type" value="Genomic_DNA"/>
</dbReference>
<dbReference type="Pfam" id="PF00169">
    <property type="entry name" value="PH"/>
    <property type="match status" value="1"/>
</dbReference>
<dbReference type="AlphaFoldDB" id="A0AAD7UIT1"/>
<reference evidence="4" key="1">
    <citation type="submission" date="2023-01" db="EMBL/GenBank/DDBJ databases">
        <title>Metagenome sequencing of chrysophaentin producing Chrysophaeum taylorii.</title>
        <authorList>
            <person name="Davison J."/>
            <person name="Bewley C."/>
        </authorList>
    </citation>
    <scope>NUCLEOTIDE SEQUENCE</scope>
    <source>
        <strain evidence="4">NIES-1699</strain>
    </source>
</reference>
<protein>
    <recommendedName>
        <fullName evidence="3">PH domain-containing protein</fullName>
    </recommendedName>
</protein>
<feature type="region of interest" description="Disordered" evidence="2">
    <location>
        <begin position="292"/>
        <end position="324"/>
    </location>
</feature>
<evidence type="ECO:0000256" key="2">
    <source>
        <dbReference type="SAM" id="MobiDB-lite"/>
    </source>
</evidence>
<name>A0AAD7UIT1_9STRA</name>
<feature type="compositionally biased region" description="Basic and acidic residues" evidence="2">
    <location>
        <begin position="292"/>
        <end position="310"/>
    </location>
</feature>
<comment type="caution">
    <text evidence="4">The sequence shown here is derived from an EMBL/GenBank/DDBJ whole genome shotgun (WGS) entry which is preliminary data.</text>
</comment>
<evidence type="ECO:0000313" key="5">
    <source>
        <dbReference type="Proteomes" id="UP001230188"/>
    </source>
</evidence>
<dbReference type="Proteomes" id="UP001230188">
    <property type="component" value="Unassembled WGS sequence"/>
</dbReference>
<feature type="region of interest" description="Disordered" evidence="2">
    <location>
        <begin position="358"/>
        <end position="381"/>
    </location>
</feature>
<dbReference type="PROSITE" id="PS50003">
    <property type="entry name" value="PH_DOMAIN"/>
    <property type="match status" value="1"/>
</dbReference>
<dbReference type="InterPro" id="IPR011993">
    <property type="entry name" value="PH-like_dom_sf"/>
</dbReference>
<dbReference type="SUPFAM" id="SSF50729">
    <property type="entry name" value="PH domain-like"/>
    <property type="match status" value="1"/>
</dbReference>
<sequence length="381" mass="41836">MASDIRALAAMPDPYAKEGFLEKQGRGRTFKRHTPWQLRKFQLDPAKRELVYSADGHTRGSVSVAGCVVAKEPAKRFAFSLTLVAGDVLLLCAHDEADRLEWIAAIESSAKWDEVQAARKQLGDEERAAREAAELAQKQAATDRKEAAVRRAREAREKALEATQKARARIKADAPATSSEDANDVLATAVNAVAVAKYEEGLARKEASVVTRGTGAAASTATTKEEEEEEAPPLVGTTLQAELDKDEMKRGMRDARERAAREQEAARLEAAAARAAEEAKLEARAADIRRHRDLAADRSTKEAAAHDALEKQTMVHKRDKGEFDTRHKEMNDLIHLGDAEGGAASTIEDKLDRIRRDKGKVHHTARVVAPKDPYPEDEGWL</sequence>
<evidence type="ECO:0000256" key="1">
    <source>
        <dbReference type="SAM" id="Coils"/>
    </source>
</evidence>
<feature type="compositionally biased region" description="Low complexity" evidence="2">
    <location>
        <begin position="211"/>
        <end position="222"/>
    </location>
</feature>
<dbReference type="InterPro" id="IPR001849">
    <property type="entry name" value="PH_domain"/>
</dbReference>
<feature type="domain" description="PH" evidence="3">
    <location>
        <begin position="14"/>
        <end position="111"/>
    </location>
</feature>
<gene>
    <name evidence="4" type="ORF">CTAYLR_005966</name>
</gene>
<dbReference type="SMART" id="SM00233">
    <property type="entry name" value="PH"/>
    <property type="match status" value="1"/>
</dbReference>
<dbReference type="Gene3D" id="2.30.29.30">
    <property type="entry name" value="Pleckstrin-homology domain (PH domain)/Phosphotyrosine-binding domain (PTB)"/>
    <property type="match status" value="1"/>
</dbReference>
<accession>A0AAD7UIT1</accession>
<keyword evidence="5" id="KW-1185">Reference proteome</keyword>
<proteinExistence type="predicted"/>
<evidence type="ECO:0000259" key="3">
    <source>
        <dbReference type="PROSITE" id="PS50003"/>
    </source>
</evidence>
<feature type="region of interest" description="Disordered" evidence="2">
    <location>
        <begin position="210"/>
        <end position="262"/>
    </location>
</feature>
<feature type="compositionally biased region" description="Basic and acidic residues" evidence="2">
    <location>
        <begin position="242"/>
        <end position="262"/>
    </location>
</feature>
<feature type="coiled-coil region" evidence="1">
    <location>
        <begin position="115"/>
        <end position="169"/>
    </location>
</feature>